<protein>
    <submittedName>
        <fullName evidence="1">Uncharacterized protein</fullName>
    </submittedName>
</protein>
<organism evidence="1 2">
    <name type="scientific">Virgisporangium aurantiacum</name>
    <dbReference type="NCBI Taxonomy" id="175570"/>
    <lineage>
        <taxon>Bacteria</taxon>
        <taxon>Bacillati</taxon>
        <taxon>Actinomycetota</taxon>
        <taxon>Actinomycetes</taxon>
        <taxon>Micromonosporales</taxon>
        <taxon>Micromonosporaceae</taxon>
        <taxon>Virgisporangium</taxon>
    </lineage>
</organism>
<keyword evidence="2" id="KW-1185">Reference proteome</keyword>
<reference evidence="1" key="1">
    <citation type="submission" date="2021-01" db="EMBL/GenBank/DDBJ databases">
        <title>Whole genome shotgun sequence of Virgisporangium aurantiacum NBRC 16421.</title>
        <authorList>
            <person name="Komaki H."/>
            <person name="Tamura T."/>
        </authorList>
    </citation>
    <scope>NUCLEOTIDE SEQUENCE</scope>
    <source>
        <strain evidence="1">NBRC 16421</strain>
    </source>
</reference>
<proteinExistence type="predicted"/>
<name>A0A8J4E3K9_9ACTN</name>
<evidence type="ECO:0000313" key="2">
    <source>
        <dbReference type="Proteomes" id="UP000612585"/>
    </source>
</evidence>
<dbReference type="AlphaFoldDB" id="A0A8J4E3K9"/>
<accession>A0A8J4E3K9</accession>
<evidence type="ECO:0000313" key="1">
    <source>
        <dbReference type="EMBL" id="GIJ60221.1"/>
    </source>
</evidence>
<dbReference type="Proteomes" id="UP000612585">
    <property type="component" value="Unassembled WGS sequence"/>
</dbReference>
<comment type="caution">
    <text evidence="1">The sequence shown here is derived from an EMBL/GenBank/DDBJ whole genome shotgun (WGS) entry which is preliminary data.</text>
</comment>
<sequence length="316" mass="34213">MTNPIPLPPCDPGGPRAEAVAASINDWVTSPELAELVKHFGGVVPAGPLASVLDRVAEFSQVWDFRGGTKERFDTERVYYDADLDGRVRSLIRTLGLGGSPGPAHPAYDHVVVLGGGIRVSLGRSGYAAELVTGGGVTARTVAGLGSLRHRDDREYREGLRLGLDPVETEADMMLVGLRKFLGLPAEPTAERAGDGWWHRSWTVDRPGVAEVHVLAAASSRPPLRANTADTFLGWAEHVGAPVPTDRLLVVTNDPYVRHQHCDAVRLLGKRYGCGIETVGYDDATMREWGRPLATTELLQEVRSSILAMRNLFQAL</sequence>
<dbReference type="RefSeq" id="WP_204004199.1">
    <property type="nucleotide sequence ID" value="NZ_BOPG01000050.1"/>
</dbReference>
<gene>
    <name evidence="1" type="ORF">Vau01_077370</name>
</gene>
<dbReference type="EMBL" id="BOPG01000050">
    <property type="protein sequence ID" value="GIJ60221.1"/>
    <property type="molecule type" value="Genomic_DNA"/>
</dbReference>